<feature type="chain" id="PRO_5045971463" evidence="2">
    <location>
        <begin position="36"/>
        <end position="649"/>
    </location>
</feature>
<dbReference type="PANTHER" id="PTHR30163">
    <property type="entry name" value="MEMBRANE-BOUND LYTIC MUREIN TRANSGLYCOSYLASE B"/>
    <property type="match status" value="1"/>
</dbReference>
<feature type="region of interest" description="Disordered" evidence="1">
    <location>
        <begin position="260"/>
        <end position="386"/>
    </location>
</feature>
<feature type="compositionally biased region" description="Low complexity" evidence="1">
    <location>
        <begin position="72"/>
        <end position="83"/>
    </location>
</feature>
<feature type="compositionally biased region" description="Low complexity" evidence="1">
    <location>
        <begin position="631"/>
        <end position="649"/>
    </location>
</feature>
<feature type="region of interest" description="Disordered" evidence="1">
    <location>
        <begin position="30"/>
        <end position="92"/>
    </location>
</feature>
<proteinExistence type="predicted"/>
<dbReference type="InterPro" id="IPR006311">
    <property type="entry name" value="TAT_signal"/>
</dbReference>
<protein>
    <submittedName>
        <fullName evidence="4">Lytic transglycosylase domain-containing protein</fullName>
    </submittedName>
</protein>
<gene>
    <name evidence="4" type="ORF">HCJ95_09220</name>
</gene>
<feature type="domain" description="Transglycosylase SLT" evidence="3">
    <location>
        <begin position="177"/>
        <end position="224"/>
    </location>
</feature>
<accession>A0ABX0YPJ4</accession>
<feature type="compositionally biased region" description="Pro residues" evidence="1">
    <location>
        <begin position="284"/>
        <end position="294"/>
    </location>
</feature>
<dbReference type="PANTHER" id="PTHR30163:SF8">
    <property type="entry name" value="LYTIC MUREIN TRANSGLYCOSYLASE"/>
    <property type="match status" value="1"/>
</dbReference>
<dbReference type="SUPFAM" id="SSF53955">
    <property type="entry name" value="Lysozyme-like"/>
    <property type="match status" value="1"/>
</dbReference>
<dbReference type="CDD" id="cd13399">
    <property type="entry name" value="Slt35-like"/>
    <property type="match status" value="1"/>
</dbReference>
<evidence type="ECO:0000256" key="1">
    <source>
        <dbReference type="SAM" id="MobiDB-lite"/>
    </source>
</evidence>
<dbReference type="Proteomes" id="UP000635996">
    <property type="component" value="Unassembled WGS sequence"/>
</dbReference>
<sequence>MAAYFRRRLYRGAATTAVAAAAVAALTASQAPVDAVDGQDRPTATDTGPASDGDGAATGNSPYYTDLPPLSTADPAPDTEATTPHPPSEAGIPATVLDAYKKAAAELRAAKPGCNLPWELLAAIGKVESGQARGGRVDAEGTTTSKILGPVLDGNGFARIPDTDHGVWDGDTTYDRAVGPMQFIPSTWAWAGRDGNGDGVKDPNNIYDAALAAGHYLCRNGWDLSDPDDLDRAILSYNNSQDYLHTVLSWLEYYRKGTHTIPDGTGPLPSGRSDSTGTHRGPSSPTPSAPPASPRPGHDADGGDKGEDDQDGKGSQQGQDGKEGQDGTAPGDSGTAPGTGTGNGSGSGNGTGNGSGSGNGTGNGSDGTGRTPPDSTTPPATPTDRVHHLADADTGELTAMAGDTFEQRIRARAETEDGEGVAEVRVRFVITGDTDTTFADGEKVATVLTDDSGVAEAPALRAGEQIGEITVRTVLVGRTVPGPEYQATVTERAADTLVRTDEATPVCTPGGAFAEQIEVRATYHGAPADRVAVTATLVKSADDPAENDKGPYFEDADGTPVRTLTDLRTDDQGRLKLPKLYADDTTGTFLLRLTTAGGATLTLELEVTGDDPADPSPGTSTEPGRGTSTEPTPGTSAGASPAASRSPSA</sequence>
<evidence type="ECO:0000313" key="5">
    <source>
        <dbReference type="Proteomes" id="UP000635996"/>
    </source>
</evidence>
<dbReference type="Gene3D" id="1.10.530.10">
    <property type="match status" value="1"/>
</dbReference>
<comment type="caution">
    <text evidence="4">The sequence shown here is derived from an EMBL/GenBank/DDBJ whole genome shotgun (WGS) entry which is preliminary data.</text>
</comment>
<feature type="region of interest" description="Disordered" evidence="1">
    <location>
        <begin position="606"/>
        <end position="649"/>
    </location>
</feature>
<dbReference type="InterPro" id="IPR043426">
    <property type="entry name" value="MltB-like"/>
</dbReference>
<dbReference type="InterPro" id="IPR023346">
    <property type="entry name" value="Lysozyme-like_dom_sf"/>
</dbReference>
<evidence type="ECO:0000256" key="2">
    <source>
        <dbReference type="SAM" id="SignalP"/>
    </source>
</evidence>
<evidence type="ECO:0000259" key="3">
    <source>
        <dbReference type="Pfam" id="PF13406"/>
    </source>
</evidence>
<reference evidence="4 5" key="1">
    <citation type="submission" date="2020-03" db="EMBL/GenBank/DDBJ databases">
        <title>WGS of actinomycetes isolated from Thailand.</title>
        <authorList>
            <person name="Thawai C."/>
        </authorList>
    </citation>
    <scope>NUCLEOTIDE SEQUENCE [LARGE SCALE GENOMIC DNA]</scope>
    <source>
        <strain evidence="4 5">NBRC 13905</strain>
    </source>
</reference>
<evidence type="ECO:0000313" key="4">
    <source>
        <dbReference type="EMBL" id="NJP14470.1"/>
    </source>
</evidence>
<keyword evidence="5" id="KW-1185">Reference proteome</keyword>
<organism evidence="4 5">
    <name type="scientific">Streptomyces thermoviolaceus subsp. thermoviolaceus</name>
    <dbReference type="NCBI Taxonomy" id="66860"/>
    <lineage>
        <taxon>Bacteria</taxon>
        <taxon>Bacillati</taxon>
        <taxon>Actinomycetota</taxon>
        <taxon>Actinomycetes</taxon>
        <taxon>Kitasatosporales</taxon>
        <taxon>Streptomycetaceae</taxon>
        <taxon>Streptomyces</taxon>
    </lineage>
</organism>
<feature type="signal peptide" evidence="2">
    <location>
        <begin position="1"/>
        <end position="35"/>
    </location>
</feature>
<keyword evidence="2" id="KW-0732">Signal</keyword>
<feature type="compositionally biased region" description="Gly residues" evidence="1">
    <location>
        <begin position="337"/>
        <end position="367"/>
    </location>
</feature>
<dbReference type="RefSeq" id="WP_168131345.1">
    <property type="nucleotide sequence ID" value="NZ_BMVZ01000002.1"/>
</dbReference>
<dbReference type="Pfam" id="PF13406">
    <property type="entry name" value="SLT_2"/>
    <property type="match status" value="1"/>
</dbReference>
<feature type="compositionally biased region" description="Basic and acidic residues" evidence="1">
    <location>
        <begin position="296"/>
        <end position="305"/>
    </location>
</feature>
<dbReference type="PROSITE" id="PS51318">
    <property type="entry name" value="TAT"/>
    <property type="match status" value="1"/>
</dbReference>
<feature type="compositionally biased region" description="Polar residues" evidence="1">
    <location>
        <begin position="617"/>
        <end position="630"/>
    </location>
</feature>
<dbReference type="EMBL" id="JAATEL010000007">
    <property type="protein sequence ID" value="NJP14470.1"/>
    <property type="molecule type" value="Genomic_DNA"/>
</dbReference>
<name>A0ABX0YPJ4_STRTL</name>
<dbReference type="InterPro" id="IPR031304">
    <property type="entry name" value="SLT_2"/>
</dbReference>